<comment type="caution">
    <text evidence="7">The sequence shown here is derived from an EMBL/GenBank/DDBJ whole genome shotgun (WGS) entry which is preliminary data.</text>
</comment>
<keyword evidence="5 6" id="KW-0472">Membrane</keyword>
<feature type="transmembrane region" description="Helical" evidence="6">
    <location>
        <begin position="205"/>
        <end position="223"/>
    </location>
</feature>
<feature type="transmembrane region" description="Helical" evidence="6">
    <location>
        <begin position="167"/>
        <end position="185"/>
    </location>
</feature>
<evidence type="ECO:0000256" key="4">
    <source>
        <dbReference type="ARBA" id="ARBA00022989"/>
    </source>
</evidence>
<dbReference type="GO" id="GO:0022857">
    <property type="term" value="F:transmembrane transporter activity"/>
    <property type="evidence" value="ECO:0007669"/>
    <property type="project" value="InterPro"/>
</dbReference>
<evidence type="ECO:0000256" key="1">
    <source>
        <dbReference type="ARBA" id="ARBA00004141"/>
    </source>
</evidence>
<dbReference type="InterPro" id="IPR010573">
    <property type="entry name" value="MFS_Str1/Tri12-like"/>
</dbReference>
<dbReference type="AlphaFoldDB" id="A0AAD9XZP5"/>
<evidence type="ECO:0000256" key="2">
    <source>
        <dbReference type="ARBA" id="ARBA00022448"/>
    </source>
</evidence>
<name>A0AAD9XZP5_COLKA</name>
<keyword evidence="2" id="KW-0813">Transport</keyword>
<gene>
    <name evidence="7" type="ORF">CKAH01_08817</name>
</gene>
<evidence type="ECO:0000256" key="6">
    <source>
        <dbReference type="SAM" id="Phobius"/>
    </source>
</evidence>
<accession>A0AAD9XZP5</accession>
<protein>
    <submittedName>
        <fullName evidence="7">Siderophore iron transporter</fullName>
    </submittedName>
</protein>
<dbReference type="Pfam" id="PF06609">
    <property type="entry name" value="TRI12"/>
    <property type="match status" value="1"/>
</dbReference>
<dbReference type="GO" id="GO:0005886">
    <property type="term" value="C:plasma membrane"/>
    <property type="evidence" value="ECO:0007669"/>
    <property type="project" value="TreeGrafter"/>
</dbReference>
<evidence type="ECO:0000313" key="7">
    <source>
        <dbReference type="EMBL" id="KAK2731661.1"/>
    </source>
</evidence>
<dbReference type="PANTHER" id="PTHR23501:SF3">
    <property type="entry name" value="MAJOR FACILITATOR SUPERFAMILY (MFS) PROFILE DOMAIN-CONTAINING PROTEIN"/>
    <property type="match status" value="1"/>
</dbReference>
<dbReference type="Gene3D" id="1.20.1250.20">
    <property type="entry name" value="MFS general substrate transporter like domains"/>
    <property type="match status" value="1"/>
</dbReference>
<feature type="transmembrane region" description="Helical" evidence="6">
    <location>
        <begin position="288"/>
        <end position="306"/>
    </location>
</feature>
<evidence type="ECO:0000256" key="3">
    <source>
        <dbReference type="ARBA" id="ARBA00022692"/>
    </source>
</evidence>
<evidence type="ECO:0000313" key="8">
    <source>
        <dbReference type="Proteomes" id="UP001281614"/>
    </source>
</evidence>
<feature type="transmembrane region" description="Helical" evidence="6">
    <location>
        <begin position="566"/>
        <end position="585"/>
    </location>
</feature>
<feature type="transmembrane region" description="Helical" evidence="6">
    <location>
        <begin position="455"/>
        <end position="474"/>
    </location>
</feature>
<feature type="transmembrane region" description="Helical" evidence="6">
    <location>
        <begin position="489"/>
        <end position="515"/>
    </location>
</feature>
<reference evidence="7" key="1">
    <citation type="submission" date="2023-02" db="EMBL/GenBank/DDBJ databases">
        <title>Colletotrichum kahawae CIFC_Que2 genome sequencing and assembly.</title>
        <authorList>
            <person name="Baroncelli R."/>
        </authorList>
    </citation>
    <scope>NUCLEOTIDE SEQUENCE</scope>
    <source>
        <strain evidence="7">CIFC_Que2</strain>
    </source>
</reference>
<feature type="transmembrane region" description="Helical" evidence="6">
    <location>
        <begin position="80"/>
        <end position="99"/>
    </location>
</feature>
<dbReference type="EMBL" id="VYYT01000566">
    <property type="protein sequence ID" value="KAK2731661.1"/>
    <property type="molecule type" value="Genomic_DNA"/>
</dbReference>
<keyword evidence="3 6" id="KW-0812">Transmembrane</keyword>
<comment type="subcellular location">
    <subcellularLocation>
        <location evidence="1">Membrane</location>
        <topology evidence="1">Multi-pass membrane protein</topology>
    </subcellularLocation>
</comment>
<feature type="transmembrane region" description="Helical" evidence="6">
    <location>
        <begin position="429"/>
        <end position="448"/>
    </location>
</feature>
<dbReference type="PANTHER" id="PTHR23501">
    <property type="entry name" value="MAJOR FACILITATOR SUPERFAMILY"/>
    <property type="match status" value="1"/>
</dbReference>
<feature type="transmembrane region" description="Helical" evidence="6">
    <location>
        <begin position="140"/>
        <end position="158"/>
    </location>
</feature>
<feature type="transmembrane region" description="Helical" evidence="6">
    <location>
        <begin position="111"/>
        <end position="128"/>
    </location>
</feature>
<sequence>MGLFSKKAPAEEQSSEEDLVGKDVQAGVAKVEGMTAVWTKRDLIIAYVFIWLFYVVTAIQEVSIRVLTPFVTSSFQLHSLTAATSIMSTLIAGLIKLPLAKILDTWGRPQGLSLMLVCWMLGFIMMAACKNVQTYAAAQVFYSTGAQGLSYCITIFIADTSTLKSRALMLSFATSLYIFLTWAAGPITESLLKDGGIGWRWDLGIWSIVAPVVICPLVGLFLWNQRKAIKQGVIQDRGAIKNISLAKVKAFLIEVDALGILILATGMALFLLPFSLYSYQADGWRSPMIISFIIIGFLLIILFAVYEKFWAPVTFIPFSLLMDRTVFFGGLMFVFLFFNSAVWGSYFTSMLMVVWNTSVSQSTYIGNIYRTGSCGFCKGLAPRLVQRRAEPDLGNCSGKAGDLGRALARDSFSLIISGLIYKTGRFKPFALFFCIPLMMLGVGLMIHFRQPDKDIGFVIMTQIFVAFAGGPSVICGEMAMLSPSDHQHVAVIFAVLDLFGSIGSTVGYTVASAIWNRTFKKNIAKYTPAGTPVDQIYGDIYSQLGYPVGSPERIGIQRAYGDSQRIMLITSVCLLVGALGSVAMWRDINVKKVKQVRGNVV</sequence>
<feature type="transmembrane region" description="Helical" evidence="6">
    <location>
        <begin position="43"/>
        <end position="60"/>
    </location>
</feature>
<organism evidence="7 8">
    <name type="scientific">Colletotrichum kahawae</name>
    <name type="common">Coffee berry disease fungus</name>
    <dbReference type="NCBI Taxonomy" id="34407"/>
    <lineage>
        <taxon>Eukaryota</taxon>
        <taxon>Fungi</taxon>
        <taxon>Dikarya</taxon>
        <taxon>Ascomycota</taxon>
        <taxon>Pezizomycotina</taxon>
        <taxon>Sordariomycetes</taxon>
        <taxon>Hypocreomycetidae</taxon>
        <taxon>Glomerellales</taxon>
        <taxon>Glomerellaceae</taxon>
        <taxon>Colletotrichum</taxon>
        <taxon>Colletotrichum gloeosporioides species complex</taxon>
    </lineage>
</organism>
<proteinExistence type="predicted"/>
<dbReference type="InterPro" id="IPR036259">
    <property type="entry name" value="MFS_trans_sf"/>
</dbReference>
<evidence type="ECO:0000256" key="5">
    <source>
        <dbReference type="ARBA" id="ARBA00023136"/>
    </source>
</evidence>
<feature type="transmembrane region" description="Helical" evidence="6">
    <location>
        <begin position="251"/>
        <end position="276"/>
    </location>
</feature>
<feature type="transmembrane region" description="Helical" evidence="6">
    <location>
        <begin position="326"/>
        <end position="346"/>
    </location>
</feature>
<dbReference type="SUPFAM" id="SSF103473">
    <property type="entry name" value="MFS general substrate transporter"/>
    <property type="match status" value="2"/>
</dbReference>
<keyword evidence="8" id="KW-1185">Reference proteome</keyword>
<keyword evidence="4 6" id="KW-1133">Transmembrane helix</keyword>
<dbReference type="Proteomes" id="UP001281614">
    <property type="component" value="Unassembled WGS sequence"/>
</dbReference>